<keyword evidence="2" id="KW-1185">Reference proteome</keyword>
<gene>
    <name evidence="1" type="ORF">MARPO_0016s0184</name>
</gene>
<accession>A0A2R6XGC6</accession>
<dbReference type="AlphaFoldDB" id="A0A2R6XGC6"/>
<reference evidence="2" key="1">
    <citation type="journal article" date="2017" name="Cell">
        <title>Insights into land plant evolution garnered from the Marchantia polymorpha genome.</title>
        <authorList>
            <person name="Bowman J.L."/>
            <person name="Kohchi T."/>
            <person name="Yamato K.T."/>
            <person name="Jenkins J."/>
            <person name="Shu S."/>
            <person name="Ishizaki K."/>
            <person name="Yamaoka S."/>
            <person name="Nishihama R."/>
            <person name="Nakamura Y."/>
            <person name="Berger F."/>
            <person name="Adam C."/>
            <person name="Aki S.S."/>
            <person name="Althoff F."/>
            <person name="Araki T."/>
            <person name="Arteaga-Vazquez M.A."/>
            <person name="Balasubrmanian S."/>
            <person name="Barry K."/>
            <person name="Bauer D."/>
            <person name="Boehm C.R."/>
            <person name="Briginshaw L."/>
            <person name="Caballero-Perez J."/>
            <person name="Catarino B."/>
            <person name="Chen F."/>
            <person name="Chiyoda S."/>
            <person name="Chovatia M."/>
            <person name="Davies K.M."/>
            <person name="Delmans M."/>
            <person name="Demura T."/>
            <person name="Dierschke T."/>
            <person name="Dolan L."/>
            <person name="Dorantes-Acosta A.E."/>
            <person name="Eklund D.M."/>
            <person name="Florent S.N."/>
            <person name="Flores-Sandoval E."/>
            <person name="Fujiyama A."/>
            <person name="Fukuzawa H."/>
            <person name="Galik B."/>
            <person name="Grimanelli D."/>
            <person name="Grimwood J."/>
            <person name="Grossniklaus U."/>
            <person name="Hamada T."/>
            <person name="Haseloff J."/>
            <person name="Hetherington A.J."/>
            <person name="Higo A."/>
            <person name="Hirakawa Y."/>
            <person name="Hundley H.N."/>
            <person name="Ikeda Y."/>
            <person name="Inoue K."/>
            <person name="Inoue S.I."/>
            <person name="Ishida S."/>
            <person name="Jia Q."/>
            <person name="Kakita M."/>
            <person name="Kanazawa T."/>
            <person name="Kawai Y."/>
            <person name="Kawashima T."/>
            <person name="Kennedy M."/>
            <person name="Kinose K."/>
            <person name="Kinoshita T."/>
            <person name="Kohara Y."/>
            <person name="Koide E."/>
            <person name="Komatsu K."/>
            <person name="Kopischke S."/>
            <person name="Kubo M."/>
            <person name="Kyozuka J."/>
            <person name="Lagercrantz U."/>
            <person name="Lin S.S."/>
            <person name="Lindquist E."/>
            <person name="Lipzen A.M."/>
            <person name="Lu C.W."/>
            <person name="De Luna E."/>
            <person name="Martienssen R.A."/>
            <person name="Minamino N."/>
            <person name="Mizutani M."/>
            <person name="Mizutani M."/>
            <person name="Mochizuki N."/>
            <person name="Monte I."/>
            <person name="Mosher R."/>
            <person name="Nagasaki H."/>
            <person name="Nakagami H."/>
            <person name="Naramoto S."/>
            <person name="Nishitani K."/>
            <person name="Ohtani M."/>
            <person name="Okamoto T."/>
            <person name="Okumura M."/>
            <person name="Phillips J."/>
            <person name="Pollak B."/>
            <person name="Reinders A."/>
            <person name="Rovekamp M."/>
            <person name="Sano R."/>
            <person name="Sawa S."/>
            <person name="Schmid M.W."/>
            <person name="Shirakawa M."/>
            <person name="Solano R."/>
            <person name="Spunde A."/>
            <person name="Suetsugu N."/>
            <person name="Sugano S."/>
            <person name="Sugiyama A."/>
            <person name="Sun R."/>
            <person name="Suzuki Y."/>
            <person name="Takenaka M."/>
            <person name="Takezawa D."/>
            <person name="Tomogane H."/>
            <person name="Tsuzuki M."/>
            <person name="Ueda T."/>
            <person name="Umeda M."/>
            <person name="Ward J.M."/>
            <person name="Watanabe Y."/>
            <person name="Yazaki K."/>
            <person name="Yokoyama R."/>
            <person name="Yoshitake Y."/>
            <person name="Yotsui I."/>
            <person name="Zachgo S."/>
            <person name="Schmutz J."/>
        </authorList>
    </citation>
    <scope>NUCLEOTIDE SEQUENCE [LARGE SCALE GENOMIC DNA]</scope>
    <source>
        <strain evidence="2">Tak-1</strain>
    </source>
</reference>
<evidence type="ECO:0000313" key="2">
    <source>
        <dbReference type="Proteomes" id="UP000244005"/>
    </source>
</evidence>
<name>A0A2R6XGC6_MARPO</name>
<sequence length="108" mass="11984">MMSRIELYRSQISPSNKLMVDLTEIGRALGPSPMLHVRFHPYTFILVEDTISFGPNFLVNSASQTTCDIQTINSSISISYSSIDSTSNAAGMTSRLTMERTDVNCWQG</sequence>
<protein>
    <submittedName>
        <fullName evidence="1">Uncharacterized protein</fullName>
    </submittedName>
</protein>
<proteinExistence type="predicted"/>
<dbReference type="Proteomes" id="UP000244005">
    <property type="component" value="Unassembled WGS sequence"/>
</dbReference>
<organism evidence="1 2">
    <name type="scientific">Marchantia polymorpha</name>
    <name type="common">Common liverwort</name>
    <name type="synonym">Marchantia aquatica</name>
    <dbReference type="NCBI Taxonomy" id="3197"/>
    <lineage>
        <taxon>Eukaryota</taxon>
        <taxon>Viridiplantae</taxon>
        <taxon>Streptophyta</taxon>
        <taxon>Embryophyta</taxon>
        <taxon>Marchantiophyta</taxon>
        <taxon>Marchantiopsida</taxon>
        <taxon>Marchantiidae</taxon>
        <taxon>Marchantiales</taxon>
        <taxon>Marchantiaceae</taxon>
        <taxon>Marchantia</taxon>
    </lineage>
</organism>
<dbReference type="EMBL" id="KZ772688">
    <property type="protein sequence ID" value="PTQ45144.1"/>
    <property type="molecule type" value="Genomic_DNA"/>
</dbReference>
<evidence type="ECO:0000313" key="1">
    <source>
        <dbReference type="EMBL" id="PTQ45144.1"/>
    </source>
</evidence>
<dbReference type="Gramene" id="Mp6g11450.1">
    <property type="protein sequence ID" value="Mp6g11450.1.cds"/>
    <property type="gene ID" value="Mp6g11450"/>
</dbReference>